<dbReference type="AlphaFoldDB" id="A0A9P6WWY2"/>
<dbReference type="Proteomes" id="UP000716291">
    <property type="component" value="Unassembled WGS sequence"/>
</dbReference>
<accession>A0A9P6WWY2</accession>
<reference evidence="1" key="1">
    <citation type="journal article" date="2020" name="Microb. Genom.">
        <title>Genetic diversity of clinical and environmental Mucorales isolates obtained from an investigation of mucormycosis cases among solid organ transplant recipients.</title>
        <authorList>
            <person name="Nguyen M.H."/>
            <person name="Kaul D."/>
            <person name="Muto C."/>
            <person name="Cheng S.J."/>
            <person name="Richter R.A."/>
            <person name="Bruno V.M."/>
            <person name="Liu G."/>
            <person name="Beyhan S."/>
            <person name="Sundermann A.J."/>
            <person name="Mounaud S."/>
            <person name="Pasculle A.W."/>
            <person name="Nierman W.C."/>
            <person name="Driscoll E."/>
            <person name="Cumbie R."/>
            <person name="Clancy C.J."/>
            <person name="Dupont C.L."/>
        </authorList>
    </citation>
    <scope>NUCLEOTIDE SEQUENCE</scope>
    <source>
        <strain evidence="1">GL11</strain>
    </source>
</reference>
<protein>
    <submittedName>
        <fullName evidence="1">Uncharacterized protein</fullName>
    </submittedName>
</protein>
<dbReference type="EMBL" id="JAANQT010004025">
    <property type="protein sequence ID" value="KAG1300533.1"/>
    <property type="molecule type" value="Genomic_DNA"/>
</dbReference>
<evidence type="ECO:0000313" key="2">
    <source>
        <dbReference type="Proteomes" id="UP000716291"/>
    </source>
</evidence>
<keyword evidence="2" id="KW-1185">Reference proteome</keyword>
<evidence type="ECO:0000313" key="1">
    <source>
        <dbReference type="EMBL" id="KAG1300533.1"/>
    </source>
</evidence>
<gene>
    <name evidence="1" type="ORF">G6F64_012611</name>
</gene>
<organism evidence="1 2">
    <name type="scientific">Rhizopus oryzae</name>
    <name type="common">Mucormycosis agent</name>
    <name type="synonym">Rhizopus arrhizus var. delemar</name>
    <dbReference type="NCBI Taxonomy" id="64495"/>
    <lineage>
        <taxon>Eukaryota</taxon>
        <taxon>Fungi</taxon>
        <taxon>Fungi incertae sedis</taxon>
        <taxon>Mucoromycota</taxon>
        <taxon>Mucoromycotina</taxon>
        <taxon>Mucoromycetes</taxon>
        <taxon>Mucorales</taxon>
        <taxon>Mucorineae</taxon>
        <taxon>Rhizopodaceae</taxon>
        <taxon>Rhizopus</taxon>
    </lineage>
</organism>
<name>A0A9P6WWY2_RHIOR</name>
<proteinExistence type="predicted"/>
<sequence>MGGVLTEIIDPNIVLATITSQAAYLAAKPEDKDTEMQDIPVNKIKLAKSTVNSTYRSYDDHTREVFIDRMIEIPVKRGKVAVIARNLGAKPSTAAR</sequence>
<dbReference type="OrthoDB" id="2283674at2759"/>
<comment type="caution">
    <text evidence="1">The sequence shown here is derived from an EMBL/GenBank/DDBJ whole genome shotgun (WGS) entry which is preliminary data.</text>
</comment>